<keyword evidence="4" id="KW-0808">Transferase</keyword>
<dbReference type="PROSITE" id="PS50109">
    <property type="entry name" value="HIS_KIN"/>
    <property type="match status" value="1"/>
</dbReference>
<dbReference type="Pfam" id="PF02518">
    <property type="entry name" value="HATPase_c"/>
    <property type="match status" value="1"/>
</dbReference>
<evidence type="ECO:0000256" key="4">
    <source>
        <dbReference type="ARBA" id="ARBA00022679"/>
    </source>
</evidence>
<dbReference type="PANTHER" id="PTHR43304:SF1">
    <property type="entry name" value="PAC DOMAIN-CONTAINING PROTEIN"/>
    <property type="match status" value="1"/>
</dbReference>
<dbReference type="InterPro" id="IPR036097">
    <property type="entry name" value="HisK_dim/P_sf"/>
</dbReference>
<dbReference type="Gene3D" id="1.10.287.130">
    <property type="match status" value="1"/>
</dbReference>
<protein>
    <recommendedName>
        <fullName evidence="2">histidine kinase</fullName>
        <ecNumber evidence="2">2.7.13.3</ecNumber>
    </recommendedName>
</protein>
<dbReference type="NCBIfam" id="TIGR00229">
    <property type="entry name" value="sensory_box"/>
    <property type="match status" value="1"/>
</dbReference>
<dbReference type="Proteomes" id="UP000240357">
    <property type="component" value="Unassembled WGS sequence"/>
</dbReference>
<evidence type="ECO:0000256" key="5">
    <source>
        <dbReference type="ARBA" id="ARBA00022777"/>
    </source>
</evidence>
<gene>
    <name evidence="9" type="ORF">AHMF7605_08350</name>
</gene>
<dbReference type="InterPro" id="IPR036890">
    <property type="entry name" value="HATPase_C_sf"/>
</dbReference>
<dbReference type="InterPro" id="IPR013656">
    <property type="entry name" value="PAS_4"/>
</dbReference>
<dbReference type="CDD" id="cd00082">
    <property type="entry name" value="HisKA"/>
    <property type="match status" value="1"/>
</dbReference>
<dbReference type="InterPro" id="IPR035965">
    <property type="entry name" value="PAS-like_dom_sf"/>
</dbReference>
<dbReference type="SUPFAM" id="SSF55874">
    <property type="entry name" value="ATPase domain of HSP90 chaperone/DNA topoisomerase II/histidine kinase"/>
    <property type="match status" value="1"/>
</dbReference>
<dbReference type="EC" id="2.7.13.3" evidence="2"/>
<dbReference type="Pfam" id="PF08448">
    <property type="entry name" value="PAS_4"/>
    <property type="match status" value="2"/>
</dbReference>
<evidence type="ECO:0000256" key="1">
    <source>
        <dbReference type="ARBA" id="ARBA00000085"/>
    </source>
</evidence>
<evidence type="ECO:0000259" key="7">
    <source>
        <dbReference type="PROSITE" id="PS50109"/>
    </source>
</evidence>
<dbReference type="InterPro" id="IPR005467">
    <property type="entry name" value="His_kinase_dom"/>
</dbReference>
<dbReference type="SMART" id="SM00387">
    <property type="entry name" value="HATPase_c"/>
    <property type="match status" value="1"/>
</dbReference>
<dbReference type="PRINTS" id="PR00344">
    <property type="entry name" value="BCTRLSENSOR"/>
</dbReference>
<comment type="catalytic activity">
    <reaction evidence="1">
        <text>ATP + protein L-histidine = ADP + protein N-phospho-L-histidine.</text>
        <dbReference type="EC" id="2.7.13.3"/>
    </reaction>
</comment>
<evidence type="ECO:0000313" key="10">
    <source>
        <dbReference type="Proteomes" id="UP000240357"/>
    </source>
</evidence>
<dbReference type="Gene3D" id="3.30.565.10">
    <property type="entry name" value="Histidine kinase-like ATPase, C-terminal domain"/>
    <property type="match status" value="1"/>
</dbReference>
<dbReference type="Gene3D" id="3.30.450.20">
    <property type="entry name" value="PAS domain"/>
    <property type="match status" value="3"/>
</dbReference>
<feature type="coiled-coil region" evidence="6">
    <location>
        <begin position="421"/>
        <end position="455"/>
    </location>
</feature>
<feature type="domain" description="Histidine kinase" evidence="7">
    <location>
        <begin position="469"/>
        <end position="686"/>
    </location>
</feature>
<keyword evidence="3" id="KW-0597">Phosphoprotein</keyword>
<dbReference type="InterPro" id="IPR052162">
    <property type="entry name" value="Sensor_kinase/Photoreceptor"/>
</dbReference>
<evidence type="ECO:0000256" key="2">
    <source>
        <dbReference type="ARBA" id="ARBA00012438"/>
    </source>
</evidence>
<dbReference type="SUPFAM" id="SSF55785">
    <property type="entry name" value="PYP-like sensor domain (PAS domain)"/>
    <property type="match status" value="2"/>
</dbReference>
<dbReference type="InterPro" id="IPR003661">
    <property type="entry name" value="HisK_dim/P_dom"/>
</dbReference>
<dbReference type="InterPro" id="IPR004358">
    <property type="entry name" value="Sig_transdc_His_kin-like_C"/>
</dbReference>
<dbReference type="InterPro" id="IPR003594">
    <property type="entry name" value="HATPase_dom"/>
</dbReference>
<dbReference type="AlphaFoldDB" id="A0A2T2YDF0"/>
<dbReference type="CDD" id="cd00130">
    <property type="entry name" value="PAS"/>
    <property type="match status" value="1"/>
</dbReference>
<dbReference type="PANTHER" id="PTHR43304">
    <property type="entry name" value="PHYTOCHROME-LIKE PROTEIN CPH1"/>
    <property type="match status" value="1"/>
</dbReference>
<name>A0A2T2YDF0_9BACT</name>
<dbReference type="RefSeq" id="WP_106928254.1">
    <property type="nucleotide sequence ID" value="NZ_PYFT01000001.1"/>
</dbReference>
<keyword evidence="5 9" id="KW-0418">Kinase</keyword>
<comment type="caution">
    <text evidence="9">The sequence shown here is derived from an EMBL/GenBank/DDBJ whole genome shotgun (WGS) entry which is preliminary data.</text>
</comment>
<evidence type="ECO:0000256" key="6">
    <source>
        <dbReference type="SAM" id="Coils"/>
    </source>
</evidence>
<accession>A0A2T2YDF0</accession>
<organism evidence="9 10">
    <name type="scientific">Adhaeribacter arboris</name>
    <dbReference type="NCBI Taxonomy" id="2072846"/>
    <lineage>
        <taxon>Bacteria</taxon>
        <taxon>Pseudomonadati</taxon>
        <taxon>Bacteroidota</taxon>
        <taxon>Cytophagia</taxon>
        <taxon>Cytophagales</taxon>
        <taxon>Hymenobacteraceae</taxon>
        <taxon>Adhaeribacter</taxon>
    </lineage>
</organism>
<keyword evidence="6" id="KW-0175">Coiled coil</keyword>
<evidence type="ECO:0000259" key="8">
    <source>
        <dbReference type="PROSITE" id="PS50112"/>
    </source>
</evidence>
<evidence type="ECO:0000313" key="9">
    <source>
        <dbReference type="EMBL" id="PSR53534.1"/>
    </source>
</evidence>
<dbReference type="OrthoDB" id="9766459at2"/>
<proteinExistence type="predicted"/>
<reference evidence="9 10" key="1">
    <citation type="submission" date="2018-03" db="EMBL/GenBank/DDBJ databases">
        <title>Adhaeribacter sp. HMF7605 Genome sequencing and assembly.</title>
        <authorList>
            <person name="Kang H."/>
            <person name="Kang J."/>
            <person name="Cha I."/>
            <person name="Kim H."/>
            <person name="Joh K."/>
        </authorList>
    </citation>
    <scope>NUCLEOTIDE SEQUENCE [LARGE SCALE GENOMIC DNA]</scope>
    <source>
        <strain evidence="9 10">HMF7605</strain>
    </source>
</reference>
<dbReference type="SMART" id="SM00388">
    <property type="entry name" value="HisKA"/>
    <property type="match status" value="1"/>
</dbReference>
<feature type="domain" description="PAS" evidence="8">
    <location>
        <begin position="307"/>
        <end position="377"/>
    </location>
</feature>
<dbReference type="SUPFAM" id="SSF47384">
    <property type="entry name" value="Homodimeric domain of signal transducing histidine kinase"/>
    <property type="match status" value="1"/>
</dbReference>
<feature type="coiled-coil region" evidence="6">
    <location>
        <begin position="156"/>
        <end position="183"/>
    </location>
</feature>
<dbReference type="GO" id="GO:0000155">
    <property type="term" value="F:phosphorelay sensor kinase activity"/>
    <property type="evidence" value="ECO:0007669"/>
    <property type="project" value="InterPro"/>
</dbReference>
<dbReference type="EMBL" id="PYFT01000001">
    <property type="protein sequence ID" value="PSR53534.1"/>
    <property type="molecule type" value="Genomic_DNA"/>
</dbReference>
<sequence length="690" mass="78379">MLNKDAKPIGSVTPGGGSTDGLFHDLESVFIALPGANVLLSPDLVVEAISNDYYTATQAQKECLLGNHFLEALANSPATREVNAINNLQASLEQVLATGQPHEMERVSFDAPDPHQPGAFITHYWQIRHTPVLGTNGQVRYLIHSVINVTPKLQVEEQLRDSLRREQEALRGAEQIRHRLESLFRQAPVAICILDGPDLVYEFINPTYQQLAMGFQQLGKPFMGNFAEKEKHPLYRRIREVYETGQSYEERGLLIPLLREPDGRLENHYFNYIVQARYSVQNQVDGLLIFAFDVTDQIKSRKAAEASAHQLRLVTDALPVLVGYLDKEEKYRFANQAYKDWFLQNPEELLGRPVREVVGEKAYQTVKDKIIRALQGERLTFEAKMPYRDDFVKHIRVDYVPDIQEGKVAGFYTMVTDITSQVEARKALQESEQQAKSLAQELALANEGLQKINRQLSRTNVDLDNFIYTASHDLKAPILNIEGLIGLLRRQLSKENSWSELIQEIVHLVLESVQRFKHTIHHLTDITKLQKESLLEASQINLVDLIKDVQLDLYPDIQATQAQIRVEVVPEATLQFSEKNLRSIIYNLLSNALKYHAPDRAPRVRIDFSETTEFKVLTVQDNGLGFNLAQEHKLFTMFMRLHDHVEGAGIGLYMVKKIIDNAGGTIEVQSKVGEGSTFKVYFPKKAIHNP</sequence>
<dbReference type="SMART" id="SM00091">
    <property type="entry name" value="PAS"/>
    <property type="match status" value="2"/>
</dbReference>
<dbReference type="PROSITE" id="PS50112">
    <property type="entry name" value="PAS"/>
    <property type="match status" value="1"/>
</dbReference>
<keyword evidence="10" id="KW-1185">Reference proteome</keyword>
<dbReference type="InterPro" id="IPR000014">
    <property type="entry name" value="PAS"/>
</dbReference>
<evidence type="ECO:0000256" key="3">
    <source>
        <dbReference type="ARBA" id="ARBA00022553"/>
    </source>
</evidence>